<dbReference type="SUPFAM" id="SSF56672">
    <property type="entry name" value="DNA/RNA polymerases"/>
    <property type="match status" value="1"/>
</dbReference>
<dbReference type="PROSITE" id="PS50878">
    <property type="entry name" value="RT_POL"/>
    <property type="match status" value="1"/>
</dbReference>
<name>A0A0B7NWD8_9FUNG</name>
<keyword evidence="1" id="KW-0863">Zinc-finger</keyword>
<dbReference type="OrthoDB" id="2205812at2759"/>
<evidence type="ECO:0000259" key="3">
    <source>
        <dbReference type="PROSITE" id="PS50158"/>
    </source>
</evidence>
<evidence type="ECO:0008006" key="7">
    <source>
        <dbReference type="Google" id="ProtNLM"/>
    </source>
</evidence>
<feature type="compositionally biased region" description="Basic and acidic residues" evidence="2">
    <location>
        <begin position="277"/>
        <end position="291"/>
    </location>
</feature>
<dbReference type="InterPro" id="IPR043502">
    <property type="entry name" value="DNA/RNA_pol_sf"/>
</dbReference>
<dbReference type="GO" id="GO:0008270">
    <property type="term" value="F:zinc ion binding"/>
    <property type="evidence" value="ECO:0007669"/>
    <property type="project" value="UniProtKB-KW"/>
</dbReference>
<dbReference type="InterPro" id="IPR036691">
    <property type="entry name" value="Endo/exonu/phosph_ase_sf"/>
</dbReference>
<evidence type="ECO:0000313" key="5">
    <source>
        <dbReference type="EMBL" id="CEP19930.1"/>
    </source>
</evidence>
<dbReference type="PROSITE" id="PS50158">
    <property type="entry name" value="ZF_CCHC"/>
    <property type="match status" value="1"/>
</dbReference>
<dbReference type="PANTHER" id="PTHR31635">
    <property type="entry name" value="REVERSE TRANSCRIPTASE DOMAIN-CONTAINING PROTEIN-RELATED"/>
    <property type="match status" value="1"/>
</dbReference>
<dbReference type="Pfam" id="PF00078">
    <property type="entry name" value="RVT_1"/>
    <property type="match status" value="1"/>
</dbReference>
<gene>
    <name evidence="5" type="primary">PARPA_14249.1 scaffold 48946</name>
</gene>
<keyword evidence="6" id="KW-1185">Reference proteome</keyword>
<dbReference type="PANTHER" id="PTHR31635:SF196">
    <property type="entry name" value="REVERSE TRANSCRIPTASE DOMAIN-CONTAINING PROTEIN-RELATED"/>
    <property type="match status" value="1"/>
</dbReference>
<dbReference type="SUPFAM" id="SSF57756">
    <property type="entry name" value="Retrovirus zinc finger-like domains"/>
    <property type="match status" value="1"/>
</dbReference>
<evidence type="ECO:0000259" key="4">
    <source>
        <dbReference type="PROSITE" id="PS50878"/>
    </source>
</evidence>
<dbReference type="STRING" id="35722.A0A0B7NWD8"/>
<dbReference type="CDD" id="cd01650">
    <property type="entry name" value="RT_nLTR_like"/>
    <property type="match status" value="1"/>
</dbReference>
<evidence type="ECO:0000256" key="1">
    <source>
        <dbReference type="PROSITE-ProRule" id="PRU00047"/>
    </source>
</evidence>
<keyword evidence="1" id="KW-0862">Zinc</keyword>
<protein>
    <recommendedName>
        <fullName evidence="7">Reverse transcriptase domain-containing protein</fullName>
    </recommendedName>
</protein>
<sequence>MFPSVPKTKNKTYAEVARLKNVSLIHNDITPHPEENDDITRILQTRIYRSSRSEGAYLFDVTECKKQYTDQQCMVELKKQHPKVHACMALSDGAIRYLEVYVTVANDVNDIARTGVIFSEAKLQVLPCKAITDQSQIIRLKLSHLPMFTSEEVLSGLNTSLAIFGTILDIGITTEKTTGFFMGSGYAVLDVYQPENTPSSRKFQQLSHQISWMESSTEVFRATWNNMPMWCRYCHQDGHTKFTCEASKARILCYSCHEQGHRSYECPRKNSTNIPSKKQDRKTGKISERKIPTHTQSAEPPAPKADQPHVDLLNNTPEKTHTEKDDPNEDDLYMDDRVESADDEHDPQYLEEIQTYVDALNGYTPTQIEQAFAEVQAANEITPFQTKENDGNLSVIGWRLTKETARAEALIMWYNNHVNFEQLSNSPSIHPRRSSRTQTDNDLVKEVNQTNHLVKSGSPETQSNYLRFLKSYKKYDIICFQETQARTPDLIQSLDFHFQPQYSHWTKHVGIVSFSTNFKITLINTDHVYADDRFQLCRIDHPQQFFETFYILNIYAPAQSGSARREFFDRLTTMLYNQQDRIDFGRLIISGDFNYSLLRPQSLASATSTAWLNLLDIHFSNAMQMNDLTEIPTFQRTQQQSMATSVIDYIYLGQFLQPQLKDTSITRLHAAWSDHSILDMTLVVGHSPTGPGLWRANPAYASHHELQERIHTKVFNLLHYFRQSGSSLSPAEKWDRVKSAIKKVIRNYGYEYVNWRKKAITQLEKKRNKILRGKPTPALRSQLIGPIDAKLGQLQEELVEIERLKAGARWRERGEKDAGYLKNLYKRRSAQQFMACVQRPTPDDNNTVTVEIEIPVERTSDPIDMREIVREYYQQLYTLDHVADSEIDHYLASVNFDKTVRNDQNDRLMTPITIEDLLDQVKRCPKQSSPGVDGLGYQFLQILFQMPILHPLILEVYNNALTTSCTPASWKDIRVRLLPKKGDLSELKNWRPISLINCDAKILSRVINSRLNTITSHIVQGSQTGFMKGRFIGENGLLLHLLLHQARHRQYPGIGMLLDQEKAYDRVNPHYLMKVMESFGFCREFIRCVHNFFFGNFIAVNVNGYFTQTVLQQRGLRQGDPMSPLLFNLALEPLLLSIQQDSEIIGYEYELDRIPRFVKTIAYADDVCVVLKTQDEFTRLQNHLIQYSNVSNAKFNQTKTEAFSLNGNKDADWECYLLQHRISTYHSKFSVEPFRYLGFYMAYTINQRNFIQDKLLQEVKEQVKMYSSRQLSLRGRATVANTLIMTKIWYALRLLNPTQTFLQNLKSTIYAYVWQNKRPLVSFSQLCLPLSQGGVGLLQPATQHLVLQVRHLHHVFRPTSPSSLVRPLFKHHMRLITPTPMPPELSFFVPEWRSHPLNHPTSIVLACYKAFDHFGIKFDFSGCSLATLLQLPLHYLFQSYPTNHWLNRHPKFLASNFFIYDSRLRRLRLQVENEYRHKPSLCRRLKREILESRTVKLRPYLFDHIVTDVEEETQLVPNINTLVNQLQHNPNWHSYTSTGFRNLNINWTLSLFSSIPAKDFKTFWSLPISLPARNHWYRVISQKLPTATYLHQIGTVSSTLCRLCNSTSEDLEHFLVSCPNKHFIWSMVLKYHFPTYLFTNTDILHALCSIKSPFHHKSTLYRPFLVIVSTTQYYIWRAYWQLILNSIPFTADTIITTINRQIHILMNGIPD</sequence>
<feature type="region of interest" description="Disordered" evidence="2">
    <location>
        <begin position="262"/>
        <end position="332"/>
    </location>
</feature>
<proteinExistence type="predicted"/>
<dbReference type="Gene3D" id="3.60.10.10">
    <property type="entry name" value="Endonuclease/exonuclease/phosphatase"/>
    <property type="match status" value="1"/>
</dbReference>
<reference evidence="5 6" key="1">
    <citation type="submission" date="2014-09" db="EMBL/GenBank/DDBJ databases">
        <authorList>
            <person name="Ellenberger Sabrina"/>
        </authorList>
    </citation>
    <scope>NUCLEOTIDE SEQUENCE [LARGE SCALE GENOMIC DNA]</scope>
    <source>
        <strain evidence="5 6">CBS 412.66</strain>
    </source>
</reference>
<dbReference type="SUPFAM" id="SSF56219">
    <property type="entry name" value="DNase I-like"/>
    <property type="match status" value="1"/>
</dbReference>
<accession>A0A0B7NWD8</accession>
<dbReference type="InterPro" id="IPR026960">
    <property type="entry name" value="RVT-Znf"/>
</dbReference>
<dbReference type="Proteomes" id="UP000054107">
    <property type="component" value="Unassembled WGS sequence"/>
</dbReference>
<dbReference type="EMBL" id="LN734150">
    <property type="protein sequence ID" value="CEP19930.1"/>
    <property type="molecule type" value="Genomic_DNA"/>
</dbReference>
<dbReference type="GO" id="GO:0003676">
    <property type="term" value="F:nucleic acid binding"/>
    <property type="evidence" value="ECO:0007669"/>
    <property type="project" value="InterPro"/>
</dbReference>
<evidence type="ECO:0000256" key="2">
    <source>
        <dbReference type="SAM" id="MobiDB-lite"/>
    </source>
</evidence>
<organism evidence="5 6">
    <name type="scientific">Parasitella parasitica</name>
    <dbReference type="NCBI Taxonomy" id="35722"/>
    <lineage>
        <taxon>Eukaryota</taxon>
        <taxon>Fungi</taxon>
        <taxon>Fungi incertae sedis</taxon>
        <taxon>Mucoromycota</taxon>
        <taxon>Mucoromycotina</taxon>
        <taxon>Mucoromycetes</taxon>
        <taxon>Mucorales</taxon>
        <taxon>Mucorineae</taxon>
        <taxon>Mucoraceae</taxon>
        <taxon>Parasitella</taxon>
    </lineage>
</organism>
<evidence type="ECO:0000313" key="6">
    <source>
        <dbReference type="Proteomes" id="UP000054107"/>
    </source>
</evidence>
<dbReference type="InterPro" id="IPR000477">
    <property type="entry name" value="RT_dom"/>
</dbReference>
<dbReference type="InterPro" id="IPR001878">
    <property type="entry name" value="Znf_CCHC"/>
</dbReference>
<dbReference type="Pfam" id="PF13966">
    <property type="entry name" value="zf-RVT"/>
    <property type="match status" value="1"/>
</dbReference>
<feature type="domain" description="CCHC-type" evidence="3">
    <location>
        <begin position="253"/>
        <end position="268"/>
    </location>
</feature>
<dbReference type="InterPro" id="IPR036875">
    <property type="entry name" value="Znf_CCHC_sf"/>
</dbReference>
<dbReference type="SMART" id="SM00343">
    <property type="entry name" value="ZnF_C2HC"/>
    <property type="match status" value="2"/>
</dbReference>
<keyword evidence="1" id="KW-0479">Metal-binding</keyword>
<dbReference type="Gene3D" id="4.10.60.10">
    <property type="entry name" value="Zinc finger, CCHC-type"/>
    <property type="match status" value="1"/>
</dbReference>
<feature type="domain" description="Reverse transcriptase" evidence="4">
    <location>
        <begin position="959"/>
        <end position="1241"/>
    </location>
</feature>